<accession>A0A2J7ZXA2</accession>
<dbReference type="EMBL" id="PGGS01000351">
    <property type="protein sequence ID" value="PNH04899.1"/>
    <property type="molecule type" value="Genomic_DNA"/>
</dbReference>
<protein>
    <submittedName>
        <fullName evidence="1">Uncharacterized protein</fullName>
    </submittedName>
</protein>
<evidence type="ECO:0000313" key="1">
    <source>
        <dbReference type="EMBL" id="PNH04899.1"/>
    </source>
</evidence>
<evidence type="ECO:0000313" key="2">
    <source>
        <dbReference type="Proteomes" id="UP000236333"/>
    </source>
</evidence>
<proteinExistence type="predicted"/>
<reference evidence="1 2" key="1">
    <citation type="journal article" date="2017" name="Mol. Biol. Evol.">
        <title>The 4-celled Tetrabaena socialis nuclear genome reveals the essential components for genetic control of cell number at the origin of multicellularity in the volvocine lineage.</title>
        <authorList>
            <person name="Featherston J."/>
            <person name="Arakaki Y."/>
            <person name="Hanschen E.R."/>
            <person name="Ferris P.J."/>
            <person name="Michod R.E."/>
            <person name="Olson B.J.S.C."/>
            <person name="Nozaki H."/>
            <person name="Durand P.M."/>
        </authorList>
    </citation>
    <scope>NUCLEOTIDE SEQUENCE [LARGE SCALE GENOMIC DNA]</scope>
    <source>
        <strain evidence="1 2">NIES-571</strain>
    </source>
</reference>
<sequence length="94" mass="10584">MSCVLRCAPKGRPAREHFEDASSLPLAARWPRRALKARHIGITYRPTVIPCYRILGLACVAAPIVGAPHSEAAGEPRRLLTVQRWRVMCRLWAR</sequence>
<dbReference type="Proteomes" id="UP000236333">
    <property type="component" value="Unassembled WGS sequence"/>
</dbReference>
<keyword evidence="2" id="KW-1185">Reference proteome</keyword>
<dbReference type="AlphaFoldDB" id="A0A2J7ZXA2"/>
<comment type="caution">
    <text evidence="1">The sequence shown here is derived from an EMBL/GenBank/DDBJ whole genome shotgun (WGS) entry which is preliminary data.</text>
</comment>
<gene>
    <name evidence="1" type="ORF">TSOC_008862</name>
</gene>
<name>A0A2J7ZXA2_9CHLO</name>
<organism evidence="1 2">
    <name type="scientific">Tetrabaena socialis</name>
    <dbReference type="NCBI Taxonomy" id="47790"/>
    <lineage>
        <taxon>Eukaryota</taxon>
        <taxon>Viridiplantae</taxon>
        <taxon>Chlorophyta</taxon>
        <taxon>core chlorophytes</taxon>
        <taxon>Chlorophyceae</taxon>
        <taxon>CS clade</taxon>
        <taxon>Chlamydomonadales</taxon>
        <taxon>Tetrabaenaceae</taxon>
        <taxon>Tetrabaena</taxon>
    </lineage>
</organism>